<name>B3DXR1_METI4</name>
<evidence type="ECO:0000313" key="2">
    <source>
        <dbReference type="Proteomes" id="UP000009149"/>
    </source>
</evidence>
<dbReference type="AlphaFoldDB" id="B3DXR1"/>
<accession>B3DXR1</accession>
<gene>
    <name evidence="1" type="ordered locus">Minf_0235</name>
</gene>
<sequence>MVLELLRFFSGKKLIVHSWVIFFKEKNSELCSG</sequence>
<dbReference type="KEGG" id="min:Minf_0235"/>
<evidence type="ECO:0000313" key="1">
    <source>
        <dbReference type="EMBL" id="ACD82295.1"/>
    </source>
</evidence>
<organism evidence="1 2">
    <name type="scientific">Methylacidiphilum infernorum (isolate V4)</name>
    <name type="common">Methylokorus infernorum (strain V4)</name>
    <dbReference type="NCBI Taxonomy" id="481448"/>
    <lineage>
        <taxon>Bacteria</taxon>
        <taxon>Pseudomonadati</taxon>
        <taxon>Verrucomicrobiota</taxon>
        <taxon>Methylacidiphilae</taxon>
        <taxon>Methylacidiphilales</taxon>
        <taxon>Methylacidiphilaceae</taxon>
        <taxon>Methylacidiphilum (ex Ratnadevi et al. 2023)</taxon>
    </lineage>
</organism>
<protein>
    <submittedName>
        <fullName evidence="1">Uncharacterized protein</fullName>
    </submittedName>
</protein>
<dbReference type="STRING" id="481448.Minf_0235"/>
<dbReference type="Proteomes" id="UP000009149">
    <property type="component" value="Chromosome"/>
</dbReference>
<proteinExistence type="predicted"/>
<dbReference type="EMBL" id="CP000975">
    <property type="protein sequence ID" value="ACD82295.1"/>
    <property type="molecule type" value="Genomic_DNA"/>
</dbReference>
<reference evidence="1 2" key="1">
    <citation type="journal article" date="2008" name="Biol. Direct">
        <title>Complete genome sequence of the extremely acidophilic methanotroph isolate V4, Methylacidiphilum infernorum, a representative of the bacterial phylum Verrucomicrobia.</title>
        <authorList>
            <person name="Hou S."/>
            <person name="Makarova K.S."/>
            <person name="Saw J.H."/>
            <person name="Senin P."/>
            <person name="Ly B.V."/>
            <person name="Zhou Z."/>
            <person name="Ren Y."/>
            <person name="Wang J."/>
            <person name="Galperin M.Y."/>
            <person name="Omelchenko M.V."/>
            <person name="Wolf Y.I."/>
            <person name="Yutin N."/>
            <person name="Koonin E.V."/>
            <person name="Stott M.B."/>
            <person name="Mountain B.W."/>
            <person name="Crowe M.A."/>
            <person name="Smirnova A.V."/>
            <person name="Dunfield P.F."/>
            <person name="Feng L."/>
            <person name="Wang L."/>
            <person name="Alam M."/>
        </authorList>
    </citation>
    <scope>NUCLEOTIDE SEQUENCE [LARGE SCALE GENOMIC DNA]</scope>
    <source>
        <strain evidence="2">Isolate V4</strain>
    </source>
</reference>
<dbReference type="HOGENOM" id="CLU_3382668_0_0_0"/>